<gene>
    <name evidence="2" type="ORF">RM553_16840</name>
</gene>
<dbReference type="EC" id="2.4.-.-" evidence="2"/>
<protein>
    <submittedName>
        <fullName evidence="2">Glycosyltransferase family 2 protein</fullName>
        <ecNumber evidence="2">2.4.-.-</ecNumber>
    </submittedName>
</protein>
<evidence type="ECO:0000259" key="1">
    <source>
        <dbReference type="Pfam" id="PF00535"/>
    </source>
</evidence>
<reference evidence="2 3" key="1">
    <citation type="submission" date="2023-09" db="EMBL/GenBank/DDBJ databases">
        <authorList>
            <person name="Rey-Velasco X."/>
        </authorList>
    </citation>
    <scope>NUCLEOTIDE SEQUENCE [LARGE SCALE GENOMIC DNA]</scope>
    <source>
        <strain evidence="2 3">F363</strain>
    </source>
</reference>
<accession>A0ABU3CDT3</accession>
<evidence type="ECO:0000313" key="2">
    <source>
        <dbReference type="EMBL" id="MDT0644509.1"/>
    </source>
</evidence>
<sequence length="304" mass="35216">MKPEISVIIPTYNRAHTLPETLQCLLHQTYKNWECIIIDDGSKDKTEEVLQPILLKDKRISFLKRPSNKAKGAASCRNIGLEKAKGKYIQFLDSDDLIAENKLESQLKVLKKNSGLSIATCKWGRMQPGWPKAKIHEGLPSYRSLKKSQRLLDIFGRNFTYFPLHVYLVPLTLIRKAGIWNESLSVNDDGEFICRIILNASDINFVENTYAIYKQGAGNRLNGTLNREGINSYIEAWKIIEEEIFRSTGTENHVFVRQAKLYFYRRIKKNYPEVVSRYEEFFASRMSRKEYALRKILNKIANKA</sequence>
<dbReference type="Proteomes" id="UP001262889">
    <property type="component" value="Unassembled WGS sequence"/>
</dbReference>
<dbReference type="EMBL" id="JAVRHQ010000027">
    <property type="protein sequence ID" value="MDT0644509.1"/>
    <property type="molecule type" value="Genomic_DNA"/>
</dbReference>
<dbReference type="InterPro" id="IPR050834">
    <property type="entry name" value="Glycosyltransf_2"/>
</dbReference>
<dbReference type="PANTHER" id="PTHR43685">
    <property type="entry name" value="GLYCOSYLTRANSFERASE"/>
    <property type="match status" value="1"/>
</dbReference>
<organism evidence="2 3">
    <name type="scientific">Autumnicola tepida</name>
    <dbReference type="NCBI Taxonomy" id="3075595"/>
    <lineage>
        <taxon>Bacteria</taxon>
        <taxon>Pseudomonadati</taxon>
        <taxon>Bacteroidota</taxon>
        <taxon>Flavobacteriia</taxon>
        <taxon>Flavobacteriales</taxon>
        <taxon>Flavobacteriaceae</taxon>
        <taxon>Autumnicola</taxon>
    </lineage>
</organism>
<comment type="caution">
    <text evidence="2">The sequence shown here is derived from an EMBL/GenBank/DDBJ whole genome shotgun (WGS) entry which is preliminary data.</text>
</comment>
<dbReference type="Gene3D" id="3.90.550.10">
    <property type="entry name" value="Spore Coat Polysaccharide Biosynthesis Protein SpsA, Chain A"/>
    <property type="match status" value="1"/>
</dbReference>
<evidence type="ECO:0000313" key="3">
    <source>
        <dbReference type="Proteomes" id="UP001262889"/>
    </source>
</evidence>
<keyword evidence="2" id="KW-0808">Transferase</keyword>
<dbReference type="InterPro" id="IPR001173">
    <property type="entry name" value="Glyco_trans_2-like"/>
</dbReference>
<dbReference type="Pfam" id="PF00535">
    <property type="entry name" value="Glycos_transf_2"/>
    <property type="match status" value="1"/>
</dbReference>
<name>A0ABU3CDT3_9FLAO</name>
<dbReference type="SUPFAM" id="SSF53448">
    <property type="entry name" value="Nucleotide-diphospho-sugar transferases"/>
    <property type="match status" value="1"/>
</dbReference>
<dbReference type="GO" id="GO:0016757">
    <property type="term" value="F:glycosyltransferase activity"/>
    <property type="evidence" value="ECO:0007669"/>
    <property type="project" value="UniProtKB-KW"/>
</dbReference>
<keyword evidence="3" id="KW-1185">Reference proteome</keyword>
<keyword evidence="2" id="KW-0328">Glycosyltransferase</keyword>
<dbReference type="CDD" id="cd00761">
    <property type="entry name" value="Glyco_tranf_GTA_type"/>
    <property type="match status" value="1"/>
</dbReference>
<feature type="domain" description="Glycosyltransferase 2-like" evidence="1">
    <location>
        <begin position="6"/>
        <end position="159"/>
    </location>
</feature>
<dbReference type="PANTHER" id="PTHR43685:SF2">
    <property type="entry name" value="GLYCOSYLTRANSFERASE 2-LIKE DOMAIN-CONTAINING PROTEIN"/>
    <property type="match status" value="1"/>
</dbReference>
<proteinExistence type="predicted"/>
<dbReference type="InterPro" id="IPR029044">
    <property type="entry name" value="Nucleotide-diphossugar_trans"/>
</dbReference>
<dbReference type="RefSeq" id="WP_311536123.1">
    <property type="nucleotide sequence ID" value="NZ_JAVRHQ010000027.1"/>
</dbReference>